<evidence type="ECO:0000256" key="8">
    <source>
        <dbReference type="ARBA" id="ARBA00023034"/>
    </source>
</evidence>
<comment type="subcellular location">
    <subcellularLocation>
        <location evidence="1">Cytoplasmic vesicle</location>
        <location evidence="1">COPII-coated vesicle membrane</location>
        <topology evidence="1">Peripheral membrane protein</topology>
        <orientation evidence="1">Cytoplasmic side</orientation>
    </subcellularLocation>
    <subcellularLocation>
        <location evidence="3">Endoplasmic reticulum membrane</location>
        <topology evidence="3">Peripheral membrane protein</topology>
        <orientation evidence="3">Cytoplasmic side</orientation>
    </subcellularLocation>
    <subcellularLocation>
        <location evidence="2">Golgi apparatus membrane</location>
    </subcellularLocation>
</comment>
<keyword evidence="6" id="KW-0963">Cytoplasm</keyword>
<dbReference type="SUPFAM" id="SSF53300">
    <property type="entry name" value="vWA-like"/>
    <property type="match status" value="1"/>
</dbReference>
<keyword evidence="7" id="KW-0653">Protein transport</keyword>
<evidence type="ECO:0000256" key="9">
    <source>
        <dbReference type="ARBA" id="ARBA00023329"/>
    </source>
</evidence>
<evidence type="ECO:0000313" key="15">
    <source>
        <dbReference type="EMBL" id="KAJ8318325.1"/>
    </source>
</evidence>
<sequence length="1166" mass="127077">MADPNQMPVFRPNGPVSQGPIGPHPGQNDRVNTTGNIGQPVLGATGKNQQLVNQSTGQGMMFHGQGLNVSQANEPHLYNNVINHQNGFSTPLTSSFPQGMQQNIQPQGQSMGPGNRMPGPQNVPNGPMNLPPHGSSSSTGVRPPYMAGQMSSPLVGSQNVTAPNISGNINTYGPNTQGIRPPLSQFNQSNVNTSVATPSNFNMSQNRNVGPPPQVGSSGPPRPMGLSQGPPTFQRQAPPTVVRGQGQPSVFPGQQGIPPTAKGQVPPLMTQGSRMRPPMSGLSSQPVSSGSQNMTAGPPSSNQGMPPFITEPPIGQMTGPSTSETPAVGLPVPFHGHGQYSHQVDNKLTPGLTPNNSEPPSQKSSRTNTPDMSQNFDALEGQFTGAQRNQPMMYAQPPSSTQEMEGRSGGITGPRKYPQMPNSMNQTPTSQWQQQSSTQYPQLPPQMPQTSFPGPPVSMGYGQQPTYQQSPGIVPPQNLAGPPGPGSFPLQTQSSQQPSNKVNYQSPTNALSNNFGAMGLQEGHRILNLMNEKQLIPPDGIETPKPKLPTQHDYKKVNCSSDVFRCTLTSLPQTSSLLNKCRLPLGILIHPFKDLSQLPVIQSSVIVRCRSCRTYINPFVFFVDQLPDEFSFDPVSKTYGDPQRRPEVKSATIEFIAPSEYMILLEELDKVPGDSRTLIGFLAFDRALHFFNLAEGLSQPQMLIVSDLDDVFLPCPDDLLVNLQESKELVIDLLNQLPSMFEGNMETGSALGAALQAAFKLTTSTGGRVSVFQTVLPSVGPGALQSREDPSQRTSKNIGNLGPATDFYKKIALDCSAQQIAVDLFMLNGQYADLATISCVSKYSGGCIYYYPSFHSVKNPSLADKFEADLRRYLTRKIGFESVMRIRCSKGERRIRVHTMCLPVTNQISEVFAGADQQAIVALLAKMAVDRSVTSSLTDAREAMINAAHYGNTIPASQRIGAVPSPFSIRLLPTFVLAMLKSTAFRLGTNTSLDDRVFAMQQCKSLPTSMLLQNFYANMYPVHNLDDMNEFDRGDVKVPQPPRLHLSSANIDRHGVFLIDTGDSLLLYVGSAVPDKYLQDVLDVPNFMSIPEDMIDLPELENPTSEKLRSFVSYLLDCRPGGTTFYVIREDSKYRMAFFQHMVEDRTESSMSYYEFLQHLQKQIKS</sequence>
<dbReference type="SUPFAM" id="SSF81995">
    <property type="entry name" value="beta-sandwich domain of Sec23/24"/>
    <property type="match status" value="1"/>
</dbReference>
<dbReference type="Pfam" id="PF00626">
    <property type="entry name" value="Gelsolin"/>
    <property type="match status" value="1"/>
</dbReference>
<evidence type="ECO:0000256" key="3">
    <source>
        <dbReference type="ARBA" id="ARBA00004397"/>
    </source>
</evidence>
<name>A0ABQ9FPZ5_TEGGR</name>
<dbReference type="Gene3D" id="2.30.30.380">
    <property type="entry name" value="Zn-finger domain of Sec23/24"/>
    <property type="match status" value="1"/>
</dbReference>
<evidence type="ECO:0000259" key="12">
    <source>
        <dbReference type="Pfam" id="PF04810"/>
    </source>
</evidence>
<dbReference type="InterPro" id="IPR006900">
    <property type="entry name" value="Sec23/24_helical_dom"/>
</dbReference>
<dbReference type="InterPro" id="IPR007123">
    <property type="entry name" value="Gelsolin-like_dom"/>
</dbReference>
<dbReference type="InterPro" id="IPR050550">
    <property type="entry name" value="SEC23_SEC24_subfamily"/>
</dbReference>
<feature type="compositionally biased region" description="Polar residues" evidence="10">
    <location>
        <begin position="165"/>
        <end position="208"/>
    </location>
</feature>
<dbReference type="InterPro" id="IPR041742">
    <property type="entry name" value="Sec24-like_trunk_dom"/>
</dbReference>
<accession>A0ABQ9FPZ5</accession>
<reference evidence="15 16" key="1">
    <citation type="submission" date="2022-12" db="EMBL/GenBank/DDBJ databases">
        <title>Chromosome-level genome of Tegillarca granosa.</title>
        <authorList>
            <person name="Kim J."/>
        </authorList>
    </citation>
    <scope>NUCLEOTIDE SEQUENCE [LARGE SCALE GENOMIC DNA]</scope>
    <source>
        <strain evidence="15">Teg-2019</strain>
        <tissue evidence="15">Adductor muscle</tissue>
    </source>
</reference>
<proteinExistence type="inferred from homology"/>
<dbReference type="Pfam" id="PF04810">
    <property type="entry name" value="zf-Sec23_Sec24"/>
    <property type="match status" value="1"/>
</dbReference>
<evidence type="ECO:0000313" key="16">
    <source>
        <dbReference type="Proteomes" id="UP001217089"/>
    </source>
</evidence>
<dbReference type="PANTHER" id="PTHR13803:SF39">
    <property type="entry name" value="SECRETORY 24AB, ISOFORM A"/>
    <property type="match status" value="1"/>
</dbReference>
<feature type="region of interest" description="Disordered" evidence="10">
    <location>
        <begin position="104"/>
        <end position="145"/>
    </location>
</feature>
<dbReference type="InterPro" id="IPR036465">
    <property type="entry name" value="vWFA_dom_sf"/>
</dbReference>
<evidence type="ECO:0000256" key="2">
    <source>
        <dbReference type="ARBA" id="ARBA00004394"/>
    </source>
</evidence>
<evidence type="ECO:0000259" key="13">
    <source>
        <dbReference type="Pfam" id="PF04811"/>
    </source>
</evidence>
<dbReference type="InterPro" id="IPR036175">
    <property type="entry name" value="Sec23/24_helical_dom_sf"/>
</dbReference>
<dbReference type="Proteomes" id="UP001217089">
    <property type="component" value="Unassembled WGS sequence"/>
</dbReference>
<feature type="compositionally biased region" description="Polar residues" evidence="10">
    <location>
        <begin position="293"/>
        <end position="304"/>
    </location>
</feature>
<dbReference type="InterPro" id="IPR006896">
    <property type="entry name" value="Sec23/24_trunk_dom"/>
</dbReference>
<keyword evidence="5" id="KW-0813">Transport</keyword>
<gene>
    <name evidence="15" type="ORF">KUTeg_003416</name>
</gene>
<evidence type="ECO:0000256" key="5">
    <source>
        <dbReference type="ARBA" id="ARBA00022448"/>
    </source>
</evidence>
<dbReference type="Pfam" id="PF04811">
    <property type="entry name" value="Sec23_trunk"/>
    <property type="match status" value="1"/>
</dbReference>
<dbReference type="Pfam" id="PF04815">
    <property type="entry name" value="Sec23_helical"/>
    <property type="match status" value="1"/>
</dbReference>
<dbReference type="SUPFAM" id="SSF81811">
    <property type="entry name" value="Helical domain of Sec23/24"/>
    <property type="match status" value="1"/>
</dbReference>
<comment type="caution">
    <text evidence="15">The sequence shown here is derived from an EMBL/GenBank/DDBJ whole genome shotgun (WGS) entry which is preliminary data.</text>
</comment>
<dbReference type="SUPFAM" id="SSF82919">
    <property type="entry name" value="Zn-finger domain of Sec23/24"/>
    <property type="match status" value="1"/>
</dbReference>
<feature type="compositionally biased region" description="Low complexity" evidence="10">
    <location>
        <begin position="426"/>
        <end position="441"/>
    </location>
</feature>
<evidence type="ECO:0000256" key="7">
    <source>
        <dbReference type="ARBA" id="ARBA00022927"/>
    </source>
</evidence>
<feature type="compositionally biased region" description="Low complexity" evidence="10">
    <location>
        <begin position="280"/>
        <end position="292"/>
    </location>
</feature>
<keyword evidence="16" id="KW-1185">Reference proteome</keyword>
<evidence type="ECO:0000259" key="14">
    <source>
        <dbReference type="Pfam" id="PF04815"/>
    </source>
</evidence>
<dbReference type="Gene3D" id="1.20.120.730">
    <property type="entry name" value="Sec23/Sec24 helical domain"/>
    <property type="match status" value="1"/>
</dbReference>
<dbReference type="Gene3D" id="3.40.20.10">
    <property type="entry name" value="Severin"/>
    <property type="match status" value="1"/>
</dbReference>
<feature type="domain" description="Zinc finger Sec23/Sec24-type" evidence="12">
    <location>
        <begin position="606"/>
        <end position="625"/>
    </location>
</feature>
<evidence type="ECO:0000256" key="10">
    <source>
        <dbReference type="SAM" id="MobiDB-lite"/>
    </source>
</evidence>
<dbReference type="InterPro" id="IPR006895">
    <property type="entry name" value="Znf_Sec23_Sec24"/>
</dbReference>
<organism evidence="15 16">
    <name type="scientific">Tegillarca granosa</name>
    <name type="common">Malaysian cockle</name>
    <name type="synonym">Anadara granosa</name>
    <dbReference type="NCBI Taxonomy" id="220873"/>
    <lineage>
        <taxon>Eukaryota</taxon>
        <taxon>Metazoa</taxon>
        <taxon>Spiralia</taxon>
        <taxon>Lophotrochozoa</taxon>
        <taxon>Mollusca</taxon>
        <taxon>Bivalvia</taxon>
        <taxon>Autobranchia</taxon>
        <taxon>Pteriomorphia</taxon>
        <taxon>Arcoida</taxon>
        <taxon>Arcoidea</taxon>
        <taxon>Arcidae</taxon>
        <taxon>Tegillarca</taxon>
    </lineage>
</organism>
<feature type="compositionally biased region" description="Polar residues" evidence="10">
    <location>
        <begin position="352"/>
        <end position="376"/>
    </location>
</feature>
<dbReference type="Gene3D" id="2.60.40.1670">
    <property type="entry name" value="beta-sandwich domain of Sec23/24"/>
    <property type="match status" value="1"/>
</dbReference>
<feature type="domain" description="Gelsolin-like" evidence="11">
    <location>
        <begin position="1038"/>
        <end position="1111"/>
    </location>
</feature>
<evidence type="ECO:0000259" key="11">
    <source>
        <dbReference type="Pfam" id="PF00626"/>
    </source>
</evidence>
<dbReference type="SUPFAM" id="SSF82754">
    <property type="entry name" value="C-terminal, gelsolin-like domain of Sec23/24"/>
    <property type="match status" value="1"/>
</dbReference>
<keyword evidence="9" id="KW-0968">Cytoplasmic vesicle</keyword>
<feature type="domain" description="Sec23/Sec24 helical" evidence="14">
    <location>
        <begin position="916"/>
        <end position="1012"/>
    </location>
</feature>
<dbReference type="PANTHER" id="PTHR13803">
    <property type="entry name" value="SEC24-RELATED PROTEIN"/>
    <property type="match status" value="1"/>
</dbReference>
<feature type="domain" description="Sec23/Sec24 trunk" evidence="13">
    <location>
        <begin position="664"/>
        <end position="874"/>
    </location>
</feature>
<feature type="compositionally biased region" description="Polar residues" evidence="10">
    <location>
        <begin position="461"/>
        <end position="471"/>
    </location>
</feature>
<evidence type="ECO:0000256" key="1">
    <source>
        <dbReference type="ARBA" id="ARBA00004299"/>
    </source>
</evidence>
<feature type="region of interest" description="Disordered" evidence="10">
    <location>
        <begin position="165"/>
        <end position="503"/>
    </location>
</feature>
<feature type="compositionally biased region" description="Polar residues" evidence="10">
    <location>
        <begin position="489"/>
        <end position="503"/>
    </location>
</feature>
<dbReference type="InterPro" id="IPR029006">
    <property type="entry name" value="ADF-H/Gelsolin-like_dom_sf"/>
</dbReference>
<evidence type="ECO:0000256" key="4">
    <source>
        <dbReference type="ARBA" id="ARBA00008334"/>
    </source>
</evidence>
<keyword evidence="8" id="KW-0333">Golgi apparatus</keyword>
<dbReference type="InterPro" id="IPR036174">
    <property type="entry name" value="Znf_Sec23_Sec24_sf"/>
</dbReference>
<dbReference type="Gene3D" id="3.40.50.410">
    <property type="entry name" value="von Willebrand factor, type A domain"/>
    <property type="match status" value="1"/>
</dbReference>
<feature type="region of interest" description="Disordered" evidence="10">
    <location>
        <begin position="1"/>
        <end position="33"/>
    </location>
</feature>
<dbReference type="CDD" id="cd01479">
    <property type="entry name" value="Sec24-like"/>
    <property type="match status" value="1"/>
</dbReference>
<evidence type="ECO:0000256" key="6">
    <source>
        <dbReference type="ARBA" id="ARBA00022490"/>
    </source>
</evidence>
<dbReference type="InterPro" id="IPR036180">
    <property type="entry name" value="Gelsolin-like_dom_sf"/>
</dbReference>
<dbReference type="EMBL" id="JARBDR010000214">
    <property type="protein sequence ID" value="KAJ8318325.1"/>
    <property type="molecule type" value="Genomic_DNA"/>
</dbReference>
<comment type="similarity">
    <text evidence="4">Belongs to the SEC23/SEC24 family. SEC24 subfamily.</text>
</comment>
<protein>
    <submittedName>
        <fullName evidence="15">Uncharacterized protein</fullName>
    </submittedName>
</protein>